<gene>
    <name evidence="2" type="ORF">P0Y56_06035</name>
</gene>
<evidence type="ECO:0000256" key="1">
    <source>
        <dbReference type="SAM" id="Phobius"/>
    </source>
</evidence>
<reference evidence="2" key="1">
    <citation type="submission" date="2023-03" db="EMBL/GenBank/DDBJ databases">
        <title>Andean soil-derived lignocellulolytic bacterial consortium as a source of novel taxa and putative plastic-active enzymes.</title>
        <authorList>
            <person name="Diaz-Garcia L."/>
            <person name="Chuvochina M."/>
            <person name="Feuerriegel G."/>
            <person name="Bunk B."/>
            <person name="Sproer C."/>
            <person name="Streit W.R."/>
            <person name="Rodriguez L.M."/>
            <person name="Overmann J."/>
            <person name="Jimenez D.J."/>
        </authorList>
    </citation>
    <scope>NUCLEOTIDE SEQUENCE</scope>
    <source>
        <strain evidence="2">MAG 26</strain>
    </source>
</reference>
<evidence type="ECO:0000313" key="3">
    <source>
        <dbReference type="Proteomes" id="UP001218362"/>
    </source>
</evidence>
<dbReference type="AlphaFoldDB" id="A0AAJ5X4Y5"/>
<organism evidence="2 3">
    <name type="scientific">Candidatus Andeanibacterium colombiense</name>
    <dbReference type="NCBI Taxonomy" id="3121345"/>
    <lineage>
        <taxon>Bacteria</taxon>
        <taxon>Pseudomonadati</taxon>
        <taxon>Pseudomonadota</taxon>
        <taxon>Alphaproteobacteria</taxon>
        <taxon>Sphingomonadales</taxon>
        <taxon>Sphingomonadaceae</taxon>
        <taxon>Candidatus Andeanibacterium</taxon>
    </lineage>
</organism>
<evidence type="ECO:0000313" key="2">
    <source>
        <dbReference type="EMBL" id="WEK47850.1"/>
    </source>
</evidence>
<proteinExistence type="predicted"/>
<feature type="transmembrane region" description="Helical" evidence="1">
    <location>
        <begin position="20"/>
        <end position="40"/>
    </location>
</feature>
<keyword evidence="1" id="KW-0472">Membrane</keyword>
<protein>
    <submittedName>
        <fullName evidence="2">Uncharacterized protein</fullName>
    </submittedName>
</protein>
<dbReference type="EMBL" id="CP119316">
    <property type="protein sequence ID" value="WEK47850.1"/>
    <property type="molecule type" value="Genomic_DNA"/>
</dbReference>
<dbReference type="Proteomes" id="UP001218362">
    <property type="component" value="Chromosome"/>
</dbReference>
<name>A0AAJ5X4Y5_9SPHN</name>
<keyword evidence="1" id="KW-0812">Transmembrane</keyword>
<accession>A0AAJ5X4Y5</accession>
<dbReference type="KEGG" id="acob:P0Y56_06035"/>
<sequence length="98" mass="10567">MKTLLRRLETGNRHWAADIALRLTGVLLLGLFALAAMWLYRSVHQAPQHPARAGELLAGLVAVQGWCLGTSLLAVGQGLFELAPVPGRFPIDAKGISR</sequence>
<keyword evidence="1" id="KW-1133">Transmembrane helix</keyword>